<feature type="region of interest" description="Disordered" evidence="3">
    <location>
        <begin position="241"/>
        <end position="343"/>
    </location>
</feature>
<sequence length="1106" mass="122623">RGAVEPAWPRAGSSSSGDAPPPGCPHSWGLGWAEGGTGEEPDDVPEEEKALKSTTMAVMNRKSLMSKYTKQASKLISRREMGEEETERLEAEEREEKRQAAAAAAAPPPPPPGHSEAMGAAMNPPARPRRRKKADPDAPADPNAPPPPPPPPPLPKADSGDRKSVSEMQAEAEALQLEEAQKEEERQLMKADLAAQRAAARHKRTAARLAELKALSAGDDGAAEAARAMGAQAAVAMEDFEEKAEKVESPKEKDLWGGVEMEWDDEGLDSAKADKYAALDAMEQEDDDEDEGNEQGGDKEESQPGQADEAGEEEEEDEDDVEARGEEEDEVPDLAPTRKRTKELMRELKELGVNPKQFKNRREVKQALKIAKKAEETKRRAKMDELYKVDKPKEEESPAASDVEEKKERPKPVIVESWVEGLKFYGSPPSPCAGHTLCCLGLRAFLFGGAGSGKNFFNHLYELDCETLGWVFRSSEGDVPTPRAYHSCNIVYPHQFNGKGIAVVFGGWAGGNCNNELYVLEGLETYANTPLSWSTPMTVGVHPTPRSMHSTTMVVLESPGAAELQLLIVFGGWAGGERFLNDMYSLDVDSLTWTSLTPQGDFVPSVRSGHTMVAVGGRLLLFGGQSTVESLKDLCMYDIPSSMWGVVKQRGSQPGPRSGHSAAVVGRYMYLFGGTDGRRTFNDLYRLDCQTLMWDEIELPNRGLHARSGQASGLTGVRWFIHGGWCTRGFSSDLHALDTVKVAEMQVQLKGGPYSSADFTVKVTFAKEGKPPPISVQWYRAKPGEPFEKIAGANELVYNPNADDIKCQLGVACMPCRGNRPLGVSYFRVTRPVEVDPKLGQLVHELITNTYAEFRVKLLKTDVTDFSYYTLLLGLDFIKLKLARKVPEVQPARKVLEVQLARKVPEVQLAREVPEVQLARKVPEVQPARKVLEVQLARKVPEVQLARKVLEVQLARKVPEVQLARKVPEVQPARKVLEVQPARKVLEVQPARKVLEVQPARKVPEVQPARKVPEVQLVRKVPEVQPARKVLEVQLTRKEKSRTRLKDTYRKEFKIILSKTQPNTFVMSLHEGTNLPMAVEHTYERDLVALVARGFWAMNREKWKWK</sequence>
<feature type="compositionally biased region" description="Acidic residues" evidence="3">
    <location>
        <begin position="37"/>
        <end position="46"/>
    </location>
</feature>
<dbReference type="SMART" id="SM00612">
    <property type="entry name" value="Kelch"/>
    <property type="match status" value="2"/>
</dbReference>
<feature type="non-terminal residue" evidence="4">
    <location>
        <position position="1"/>
    </location>
</feature>
<evidence type="ECO:0000256" key="1">
    <source>
        <dbReference type="ARBA" id="ARBA00022441"/>
    </source>
</evidence>
<feature type="compositionally biased region" description="Low complexity" evidence="3">
    <location>
        <begin position="167"/>
        <end position="178"/>
    </location>
</feature>
<accession>A0AAE0KVE2</accession>
<feature type="region of interest" description="Disordered" evidence="3">
    <location>
        <begin position="1"/>
        <end position="185"/>
    </location>
</feature>
<gene>
    <name evidence="4" type="ORF">CYMTET_29242</name>
</gene>
<feature type="compositionally biased region" description="Basic and acidic residues" evidence="3">
    <location>
        <begin position="88"/>
        <end position="99"/>
    </location>
</feature>
<evidence type="ECO:0000313" key="4">
    <source>
        <dbReference type="EMBL" id="KAK3261875.1"/>
    </source>
</evidence>
<keyword evidence="1" id="KW-0880">Kelch repeat</keyword>
<evidence type="ECO:0000256" key="2">
    <source>
        <dbReference type="ARBA" id="ARBA00022737"/>
    </source>
</evidence>
<reference evidence="4 5" key="1">
    <citation type="journal article" date="2015" name="Genome Biol. Evol.">
        <title>Comparative Genomics of a Bacterivorous Green Alga Reveals Evolutionary Causalities and Consequences of Phago-Mixotrophic Mode of Nutrition.</title>
        <authorList>
            <person name="Burns J.A."/>
            <person name="Paasch A."/>
            <person name="Narechania A."/>
            <person name="Kim E."/>
        </authorList>
    </citation>
    <scope>NUCLEOTIDE SEQUENCE [LARGE SCALE GENOMIC DNA]</scope>
    <source>
        <strain evidence="4 5">PLY_AMNH</strain>
    </source>
</reference>
<feature type="compositionally biased region" description="Pro residues" evidence="3">
    <location>
        <begin position="142"/>
        <end position="155"/>
    </location>
</feature>
<dbReference type="InterPro" id="IPR011043">
    <property type="entry name" value="Gal_Oxase/kelch_b-propeller"/>
</dbReference>
<keyword evidence="5" id="KW-1185">Reference proteome</keyword>
<dbReference type="PANTHER" id="PTHR46093:SF18">
    <property type="entry name" value="FIBRONECTIN TYPE-III DOMAIN-CONTAINING PROTEIN"/>
    <property type="match status" value="1"/>
</dbReference>
<dbReference type="EMBL" id="LGRX02016586">
    <property type="protein sequence ID" value="KAK3261875.1"/>
    <property type="molecule type" value="Genomic_DNA"/>
</dbReference>
<dbReference type="InterPro" id="IPR006652">
    <property type="entry name" value="Kelch_1"/>
</dbReference>
<feature type="region of interest" description="Disordered" evidence="3">
    <location>
        <begin position="389"/>
        <end position="408"/>
    </location>
</feature>
<dbReference type="AlphaFoldDB" id="A0AAE0KVE2"/>
<dbReference type="Proteomes" id="UP001190700">
    <property type="component" value="Unassembled WGS sequence"/>
</dbReference>
<proteinExistence type="predicted"/>
<protein>
    <submittedName>
        <fullName evidence="4">Uncharacterized protein</fullName>
    </submittedName>
</protein>
<organism evidence="4 5">
    <name type="scientific">Cymbomonas tetramitiformis</name>
    <dbReference type="NCBI Taxonomy" id="36881"/>
    <lineage>
        <taxon>Eukaryota</taxon>
        <taxon>Viridiplantae</taxon>
        <taxon>Chlorophyta</taxon>
        <taxon>Pyramimonadophyceae</taxon>
        <taxon>Pyramimonadales</taxon>
        <taxon>Pyramimonadaceae</taxon>
        <taxon>Cymbomonas</taxon>
    </lineage>
</organism>
<dbReference type="SUPFAM" id="SSF50965">
    <property type="entry name" value="Galactose oxidase, central domain"/>
    <property type="match status" value="1"/>
</dbReference>
<dbReference type="InterPro" id="IPR015915">
    <property type="entry name" value="Kelch-typ_b-propeller"/>
</dbReference>
<dbReference type="Gene3D" id="2.120.10.80">
    <property type="entry name" value="Kelch-type beta propeller"/>
    <property type="match status" value="2"/>
</dbReference>
<evidence type="ECO:0000256" key="3">
    <source>
        <dbReference type="SAM" id="MobiDB-lite"/>
    </source>
</evidence>
<name>A0AAE0KVE2_9CHLO</name>
<evidence type="ECO:0000313" key="5">
    <source>
        <dbReference type="Proteomes" id="UP001190700"/>
    </source>
</evidence>
<dbReference type="PANTHER" id="PTHR46093">
    <property type="entry name" value="ACYL-COA-BINDING DOMAIN-CONTAINING PROTEIN 5"/>
    <property type="match status" value="1"/>
</dbReference>
<dbReference type="Gene3D" id="2.60.40.2700">
    <property type="match status" value="1"/>
</dbReference>
<feature type="compositionally biased region" description="Acidic residues" evidence="3">
    <location>
        <begin position="309"/>
        <end position="332"/>
    </location>
</feature>
<feature type="compositionally biased region" description="Acidic residues" evidence="3">
    <location>
        <begin position="282"/>
        <end position="293"/>
    </location>
</feature>
<dbReference type="Pfam" id="PF24681">
    <property type="entry name" value="Kelch_KLHDC2_KLHL20_DRC7"/>
    <property type="match status" value="1"/>
</dbReference>
<feature type="compositionally biased region" description="Basic and acidic residues" evidence="3">
    <location>
        <begin position="243"/>
        <end position="255"/>
    </location>
</feature>
<dbReference type="SUPFAM" id="SSF117281">
    <property type="entry name" value="Kelch motif"/>
    <property type="match status" value="1"/>
</dbReference>
<keyword evidence="2" id="KW-0677">Repeat</keyword>
<comment type="caution">
    <text evidence="4">The sequence shown here is derived from an EMBL/GenBank/DDBJ whole genome shotgun (WGS) entry which is preliminary data.</text>
</comment>